<protein>
    <submittedName>
        <fullName evidence="1">Uncharacterized protein</fullName>
    </submittedName>
</protein>
<dbReference type="Gene3D" id="2.40.50.140">
    <property type="entry name" value="Nucleic acid-binding proteins"/>
    <property type="match status" value="2"/>
</dbReference>
<dbReference type="GO" id="GO:0043007">
    <property type="term" value="P:maintenance of rDNA"/>
    <property type="evidence" value="ECO:0000318"/>
    <property type="project" value="GO_Central"/>
</dbReference>
<evidence type="ECO:0000313" key="2">
    <source>
        <dbReference type="Proteomes" id="UP000009022"/>
    </source>
</evidence>
<dbReference type="PANTHER" id="PTHR33962:SF1">
    <property type="entry name" value="RECQ-MEDIATED GENOME INSTABILITY PROTEIN 2"/>
    <property type="match status" value="1"/>
</dbReference>
<name>B3S1T8_TRIAD</name>
<dbReference type="InParanoid" id="B3S1T8"/>
<dbReference type="InterPro" id="IPR012340">
    <property type="entry name" value="NA-bd_OB-fold"/>
</dbReference>
<dbReference type="GO" id="GO:2000042">
    <property type="term" value="P:negative regulation of double-strand break repair via homologous recombination"/>
    <property type="evidence" value="ECO:0000318"/>
    <property type="project" value="GO_Central"/>
</dbReference>
<evidence type="ECO:0000313" key="1">
    <source>
        <dbReference type="EMBL" id="EDV23349.1"/>
    </source>
</evidence>
<dbReference type="GO" id="GO:0033045">
    <property type="term" value="P:regulation of sister chromatid segregation"/>
    <property type="evidence" value="ECO:0000318"/>
    <property type="project" value="GO_Central"/>
</dbReference>
<dbReference type="HOGENOM" id="CLU_1940813_0_0_1"/>
<gene>
    <name evidence="1" type="ORF">TRIADDRAFT_57881</name>
</gene>
<dbReference type="CTD" id="6755157"/>
<dbReference type="GO" id="GO:0016607">
    <property type="term" value="C:nuclear speck"/>
    <property type="evidence" value="ECO:0000318"/>
    <property type="project" value="GO_Central"/>
</dbReference>
<reference evidence="1 2" key="1">
    <citation type="journal article" date="2008" name="Nature">
        <title>The Trichoplax genome and the nature of placozoans.</title>
        <authorList>
            <person name="Srivastava M."/>
            <person name="Begovic E."/>
            <person name="Chapman J."/>
            <person name="Putnam N.H."/>
            <person name="Hellsten U."/>
            <person name="Kawashima T."/>
            <person name="Kuo A."/>
            <person name="Mitros T."/>
            <person name="Salamov A."/>
            <person name="Carpenter M.L."/>
            <person name="Signorovitch A.Y."/>
            <person name="Moreno M.A."/>
            <person name="Kamm K."/>
            <person name="Grimwood J."/>
            <person name="Schmutz J."/>
            <person name="Shapiro H."/>
            <person name="Grigoriev I.V."/>
            <person name="Buss L.W."/>
            <person name="Schierwater B."/>
            <person name="Dellaporta S.L."/>
            <person name="Rokhsar D.S."/>
        </authorList>
    </citation>
    <scope>NUCLEOTIDE SEQUENCE [LARGE SCALE GENOMIC DNA]</scope>
    <source>
        <strain evidence="1 2">Grell-BS-1999</strain>
    </source>
</reference>
<dbReference type="STRING" id="10228.B3S1T8"/>
<accession>B3S1T8</accession>
<dbReference type="Proteomes" id="UP000009022">
    <property type="component" value="Unassembled WGS sequence"/>
</dbReference>
<dbReference type="GO" id="GO:0005829">
    <property type="term" value="C:cytosol"/>
    <property type="evidence" value="ECO:0000318"/>
    <property type="project" value="GO_Central"/>
</dbReference>
<keyword evidence="2" id="KW-1185">Reference proteome</keyword>
<dbReference type="KEGG" id="tad:TRIADDRAFT_57881"/>
<proteinExistence type="predicted"/>
<dbReference type="AlphaFoldDB" id="B3S1T8"/>
<dbReference type="PANTHER" id="PTHR33962">
    <property type="entry name" value="RECQ-MEDIATED GENOME INSTABILITY PROTEIN 2 RMI2"/>
    <property type="match status" value="1"/>
</dbReference>
<dbReference type="GeneID" id="6755157"/>
<dbReference type="OrthoDB" id="10024265at2759"/>
<organism evidence="1 2">
    <name type="scientific">Trichoplax adhaerens</name>
    <name type="common">Trichoplax reptans</name>
    <dbReference type="NCBI Taxonomy" id="10228"/>
    <lineage>
        <taxon>Eukaryota</taxon>
        <taxon>Metazoa</taxon>
        <taxon>Placozoa</taxon>
        <taxon>Uniplacotomia</taxon>
        <taxon>Trichoplacea</taxon>
        <taxon>Trichoplacidae</taxon>
        <taxon>Trichoplax</taxon>
    </lineage>
</organism>
<dbReference type="Pfam" id="PF16100">
    <property type="entry name" value="RMI2"/>
    <property type="match status" value="1"/>
</dbReference>
<dbReference type="EMBL" id="DS985247">
    <property type="protein sequence ID" value="EDV23349.1"/>
    <property type="molecule type" value="Genomic_DNA"/>
</dbReference>
<sequence>MTTATGSKYGSNSILSQPSVKFFISQIIRAGLGAQRLQLALKRCNQQSLPLRCIWLQGDLLEWQDDGDALLLDDGTGSYVMAIGEILHITKDQVIIRALKMADLSSNPDTMTIWLYETIDLHQTIFEPCY</sequence>
<dbReference type="InterPro" id="IPR032245">
    <property type="entry name" value="RMI2"/>
</dbReference>
<dbReference type="RefSeq" id="XP_002114259.1">
    <property type="nucleotide sequence ID" value="XM_002114223.1"/>
</dbReference>
<dbReference type="GO" id="GO:0006281">
    <property type="term" value="P:DNA repair"/>
    <property type="evidence" value="ECO:0000318"/>
    <property type="project" value="GO_Central"/>
</dbReference>